<dbReference type="EMBL" id="JH159165">
    <property type="protein sequence ID" value="EGZ05844.1"/>
    <property type="molecule type" value="Genomic_DNA"/>
</dbReference>
<feature type="non-terminal residue" evidence="5">
    <location>
        <position position="1"/>
    </location>
</feature>
<dbReference type="Proteomes" id="UP000002640">
    <property type="component" value="Unassembled WGS sequence"/>
</dbReference>
<evidence type="ECO:0000313" key="5">
    <source>
        <dbReference type="EMBL" id="EGZ05844.1"/>
    </source>
</evidence>
<proteinExistence type="predicted"/>
<keyword evidence="6" id="KW-1185">Reference proteome</keyword>
<dbReference type="Pfam" id="PF20147">
    <property type="entry name" value="Crinkler"/>
    <property type="match status" value="1"/>
</dbReference>
<reference evidence="5 6" key="1">
    <citation type="journal article" date="2006" name="Science">
        <title>Phytophthora genome sequences uncover evolutionary origins and mechanisms of pathogenesis.</title>
        <authorList>
            <person name="Tyler B.M."/>
            <person name="Tripathy S."/>
            <person name="Zhang X."/>
            <person name="Dehal P."/>
            <person name="Jiang R.H."/>
            <person name="Aerts A."/>
            <person name="Arredondo F.D."/>
            <person name="Baxter L."/>
            <person name="Bensasson D."/>
            <person name="Beynon J.L."/>
            <person name="Chapman J."/>
            <person name="Damasceno C.M."/>
            <person name="Dorrance A.E."/>
            <person name="Dou D."/>
            <person name="Dickerman A.W."/>
            <person name="Dubchak I.L."/>
            <person name="Garbelotto M."/>
            <person name="Gijzen M."/>
            <person name="Gordon S.G."/>
            <person name="Govers F."/>
            <person name="Grunwald N.J."/>
            <person name="Huang W."/>
            <person name="Ivors K.L."/>
            <person name="Jones R.W."/>
            <person name="Kamoun S."/>
            <person name="Krampis K."/>
            <person name="Lamour K.H."/>
            <person name="Lee M.K."/>
            <person name="McDonald W.H."/>
            <person name="Medina M."/>
            <person name="Meijer H.J."/>
            <person name="Nordberg E.K."/>
            <person name="Maclean D.J."/>
            <person name="Ospina-Giraldo M.D."/>
            <person name="Morris P.F."/>
            <person name="Phuntumart V."/>
            <person name="Putnam N.H."/>
            <person name="Rash S."/>
            <person name="Rose J.K."/>
            <person name="Sakihama Y."/>
            <person name="Salamov A.A."/>
            <person name="Savidor A."/>
            <person name="Scheuring C.F."/>
            <person name="Smith B.M."/>
            <person name="Sobral B.W."/>
            <person name="Terry A."/>
            <person name="Torto-Alalibo T.A."/>
            <person name="Win J."/>
            <person name="Xu Z."/>
            <person name="Zhang H."/>
            <person name="Grigoriev I.V."/>
            <person name="Rokhsar D.S."/>
            <person name="Boore J.L."/>
        </authorList>
    </citation>
    <scope>NUCLEOTIDE SEQUENCE [LARGE SCALE GENOMIC DNA]</scope>
    <source>
        <strain evidence="5 6">P6497</strain>
    </source>
</reference>
<gene>
    <name evidence="5" type="ORF">PHYSODRAFT_419265</name>
</gene>
<dbReference type="InParanoid" id="G5AF54"/>
<evidence type="ECO:0000256" key="1">
    <source>
        <dbReference type="ARBA" id="ARBA00004340"/>
    </source>
</evidence>
<dbReference type="GO" id="GO:0043657">
    <property type="term" value="C:host cell"/>
    <property type="evidence" value="ECO:0007669"/>
    <property type="project" value="UniProtKB-SubCell"/>
</dbReference>
<dbReference type="RefSeq" id="XP_009538705.1">
    <property type="nucleotide sequence ID" value="XM_009540410.1"/>
</dbReference>
<comment type="subcellular location">
    <subcellularLocation>
        <location evidence="1">Host cell</location>
    </subcellularLocation>
    <subcellularLocation>
        <location evidence="2">Secreted</location>
    </subcellularLocation>
</comment>
<protein>
    <recommendedName>
        <fullName evidence="4">Crinkler effector protein N-terminal domain-containing protein</fullName>
    </recommendedName>
</protein>
<evidence type="ECO:0000313" key="6">
    <source>
        <dbReference type="Proteomes" id="UP000002640"/>
    </source>
</evidence>
<dbReference type="AlphaFoldDB" id="G5AF54"/>
<evidence type="ECO:0000256" key="3">
    <source>
        <dbReference type="ARBA" id="ARBA00022525"/>
    </source>
</evidence>
<organism evidence="5 6">
    <name type="scientific">Phytophthora sojae (strain P6497)</name>
    <name type="common">Soybean stem and root rot agent</name>
    <name type="synonym">Phytophthora megasperma f. sp. glycines</name>
    <dbReference type="NCBI Taxonomy" id="1094619"/>
    <lineage>
        <taxon>Eukaryota</taxon>
        <taxon>Sar</taxon>
        <taxon>Stramenopiles</taxon>
        <taxon>Oomycota</taxon>
        <taxon>Peronosporomycetes</taxon>
        <taxon>Peronosporales</taxon>
        <taxon>Peronosporaceae</taxon>
        <taxon>Phytophthora</taxon>
    </lineage>
</organism>
<dbReference type="SMR" id="G5AF54"/>
<dbReference type="KEGG" id="psoj:PHYSODRAFT_419265"/>
<feature type="non-terminal residue" evidence="5">
    <location>
        <position position="53"/>
    </location>
</feature>
<keyword evidence="3" id="KW-0964">Secreted</keyword>
<accession>G5AF54</accession>
<evidence type="ECO:0000259" key="4">
    <source>
        <dbReference type="Pfam" id="PF20147"/>
    </source>
</evidence>
<dbReference type="GO" id="GO:0005576">
    <property type="term" value="C:extracellular region"/>
    <property type="evidence" value="ECO:0007669"/>
    <property type="project" value="UniProtKB-SubCell"/>
</dbReference>
<feature type="domain" description="Crinkler effector protein N-terminal" evidence="4">
    <location>
        <begin position="1"/>
        <end position="52"/>
    </location>
</feature>
<evidence type="ECO:0000256" key="2">
    <source>
        <dbReference type="ARBA" id="ARBA00004613"/>
    </source>
</evidence>
<dbReference type="GeneID" id="20652059"/>
<sequence length="53" mass="5722">LKLFCAIIGVADTFRVDIDAGQSVGDLKKAIKLDNAKMITGDARSLKLFLAKK</sequence>
<dbReference type="InterPro" id="IPR045379">
    <property type="entry name" value="Crinkler_N"/>
</dbReference>
<name>G5AF54_PHYSP</name>